<keyword evidence="1" id="KW-1003">Cell membrane</keyword>
<feature type="region of interest" description="Disordered" evidence="5">
    <location>
        <begin position="400"/>
        <end position="425"/>
    </location>
</feature>
<dbReference type="Pfam" id="PF03699">
    <property type="entry name" value="UPF0182"/>
    <property type="match status" value="1"/>
</dbReference>
<dbReference type="AlphaFoldDB" id="X0SCB7"/>
<dbReference type="InterPro" id="IPR005372">
    <property type="entry name" value="UPF0182"/>
</dbReference>
<gene>
    <name evidence="6" type="ORF">S01H1_03592</name>
</gene>
<evidence type="ECO:0000256" key="2">
    <source>
        <dbReference type="ARBA" id="ARBA00022692"/>
    </source>
</evidence>
<evidence type="ECO:0000313" key="6">
    <source>
        <dbReference type="EMBL" id="GAF78708.1"/>
    </source>
</evidence>
<evidence type="ECO:0000256" key="1">
    <source>
        <dbReference type="ARBA" id="ARBA00022475"/>
    </source>
</evidence>
<evidence type="ECO:0000256" key="3">
    <source>
        <dbReference type="ARBA" id="ARBA00022989"/>
    </source>
</evidence>
<reference evidence="6" key="1">
    <citation type="journal article" date="2014" name="Front. Microbiol.">
        <title>High frequency of phylogenetically diverse reductive dehalogenase-homologous genes in deep subseafloor sedimentary metagenomes.</title>
        <authorList>
            <person name="Kawai M."/>
            <person name="Futagami T."/>
            <person name="Toyoda A."/>
            <person name="Takaki Y."/>
            <person name="Nishi S."/>
            <person name="Hori S."/>
            <person name="Arai W."/>
            <person name="Tsubouchi T."/>
            <person name="Morono Y."/>
            <person name="Uchiyama I."/>
            <person name="Ito T."/>
            <person name="Fujiyama A."/>
            <person name="Inagaki F."/>
            <person name="Takami H."/>
        </authorList>
    </citation>
    <scope>NUCLEOTIDE SEQUENCE</scope>
    <source>
        <strain evidence="6">Expedition CK06-06</strain>
    </source>
</reference>
<keyword evidence="3" id="KW-1133">Transmembrane helix</keyword>
<accession>X0SCB7</accession>
<comment type="caution">
    <text evidence="6">The sequence shown here is derived from an EMBL/GenBank/DDBJ whole genome shotgun (WGS) entry which is preliminary data.</text>
</comment>
<dbReference type="PANTHER" id="PTHR39344">
    <property type="entry name" value="UPF0182 PROTEIN SLL1060"/>
    <property type="match status" value="1"/>
</dbReference>
<proteinExistence type="predicted"/>
<dbReference type="GO" id="GO:0016020">
    <property type="term" value="C:membrane"/>
    <property type="evidence" value="ECO:0007669"/>
    <property type="project" value="InterPro"/>
</dbReference>
<keyword evidence="4" id="KW-0472">Membrane</keyword>
<dbReference type="EMBL" id="BARS01001946">
    <property type="protein sequence ID" value="GAF78708.1"/>
    <property type="molecule type" value="Genomic_DNA"/>
</dbReference>
<name>X0SCB7_9ZZZZ</name>
<dbReference type="PANTHER" id="PTHR39344:SF1">
    <property type="entry name" value="UPF0182 PROTEIN SLL1060"/>
    <property type="match status" value="1"/>
</dbReference>
<dbReference type="GO" id="GO:0005576">
    <property type="term" value="C:extracellular region"/>
    <property type="evidence" value="ECO:0007669"/>
    <property type="project" value="TreeGrafter"/>
</dbReference>
<sequence>ANTWVNRHLKYTHGYGLASSPVNEVTSEGLPRLFIKDVPPSFEPDLKIERPEIYYGEKTEGYVLVKTKTEEFDYPRGDKNVYTIYQGRGGVPIKSFLRRLLFAVEFLDPQILFTAYLSPESRIMYNRRIGRRAGLIAPFLDYDGDPYVVVSGGKIYWIQDAYTTSDMYPYSLRSYGRFGNKGLNYIRNSVKVTIDAYNGDVAFYIIDEKDPIVKTYSSIFPDLFKPFNEMPADLKKHIRYPRDLFKIQVDTYTKYHMEDVQVFYNQEDLWQIPDELYGDSRQEMEPYYIIMKLPEEEKEEFLLMLPFTPSKKDNMIGWLAARSDLPNYGSLLVYKLPKEKLVYGPMQIEARVDQQTDISRELSLWGQRGSRVIRGNLLAIPISDTFIYVEPVYLEATQEESVLPSTGPPQRGAAPVSSQQDRSRAASIPELKRVIVAFGNRLVMEENLDKALSSVLDVQIFPKQLAFPSIPQIQDISNLGVSALEHYNKAKDYLRQGNWAEYGRELENLEKILKEISSRENPGR</sequence>
<organism evidence="6">
    <name type="scientific">marine sediment metagenome</name>
    <dbReference type="NCBI Taxonomy" id="412755"/>
    <lineage>
        <taxon>unclassified sequences</taxon>
        <taxon>metagenomes</taxon>
        <taxon>ecological metagenomes</taxon>
    </lineage>
</organism>
<evidence type="ECO:0000256" key="5">
    <source>
        <dbReference type="SAM" id="MobiDB-lite"/>
    </source>
</evidence>
<keyword evidence="2" id="KW-0812">Transmembrane</keyword>
<evidence type="ECO:0000256" key="4">
    <source>
        <dbReference type="ARBA" id="ARBA00023136"/>
    </source>
</evidence>
<feature type="non-terminal residue" evidence="6">
    <location>
        <position position="1"/>
    </location>
</feature>
<protein>
    <submittedName>
        <fullName evidence="6">Uncharacterized protein</fullName>
    </submittedName>
</protein>
<feature type="non-terminal residue" evidence="6">
    <location>
        <position position="524"/>
    </location>
</feature>